<dbReference type="Proteomes" id="UP000815677">
    <property type="component" value="Unassembled WGS sequence"/>
</dbReference>
<name>A0ABQ0L4E7_MYCCL</name>
<proteinExistence type="predicted"/>
<feature type="non-terminal residue" evidence="1">
    <location>
        <position position="1"/>
    </location>
</feature>
<reference evidence="1" key="1">
    <citation type="submission" date="2014-09" db="EMBL/GenBank/DDBJ databases">
        <title>Genome sequence of the luminous mushroom Mycena chlorophos for searching fungal bioluminescence genes.</title>
        <authorList>
            <person name="Tanaka Y."/>
            <person name="Kasuga D."/>
            <person name="Oba Y."/>
            <person name="Hase S."/>
            <person name="Sato K."/>
            <person name="Oba Y."/>
            <person name="Sakakibara Y."/>
        </authorList>
    </citation>
    <scope>NUCLEOTIDE SEQUENCE</scope>
</reference>
<dbReference type="EMBL" id="DF842064">
    <property type="protein sequence ID" value="GAT46006.1"/>
    <property type="molecule type" value="Genomic_DNA"/>
</dbReference>
<organism evidence="1 2">
    <name type="scientific">Mycena chlorophos</name>
    <name type="common">Agaric fungus</name>
    <name type="synonym">Agaricus chlorophos</name>
    <dbReference type="NCBI Taxonomy" id="658473"/>
    <lineage>
        <taxon>Eukaryota</taxon>
        <taxon>Fungi</taxon>
        <taxon>Dikarya</taxon>
        <taxon>Basidiomycota</taxon>
        <taxon>Agaricomycotina</taxon>
        <taxon>Agaricomycetes</taxon>
        <taxon>Agaricomycetidae</taxon>
        <taxon>Agaricales</taxon>
        <taxon>Marasmiineae</taxon>
        <taxon>Mycenaceae</taxon>
        <taxon>Mycena</taxon>
    </lineage>
</organism>
<evidence type="ECO:0000313" key="1">
    <source>
        <dbReference type="EMBL" id="GAT46006.1"/>
    </source>
</evidence>
<protein>
    <submittedName>
        <fullName evidence="1">Uncharacterized protein</fullName>
    </submittedName>
</protein>
<sequence>AEVIAEAAALDAARRHYLKQLRIIDARAADLLAESREARMRASRRLKGQLLAKKRADSVIATKSARFANAEARLANAMANMHRLLTPEELAGFDAYRLLNSKAKPTAPAALRGRSAHWMKDAITGPVLPFSRRDKLSVGGADDVVPVAAQIGGGM</sequence>
<gene>
    <name evidence="1" type="ORF">MCHLO_03553</name>
</gene>
<evidence type="ECO:0000313" key="2">
    <source>
        <dbReference type="Proteomes" id="UP000815677"/>
    </source>
</evidence>
<accession>A0ABQ0L4E7</accession>
<keyword evidence="2" id="KW-1185">Reference proteome</keyword>